<dbReference type="Gene3D" id="1.10.287.110">
    <property type="entry name" value="DnaJ domain"/>
    <property type="match status" value="1"/>
</dbReference>
<dbReference type="InterPro" id="IPR036869">
    <property type="entry name" value="J_dom_sf"/>
</dbReference>
<dbReference type="Proteomes" id="UP000663852">
    <property type="component" value="Unassembled WGS sequence"/>
</dbReference>
<dbReference type="InterPro" id="IPR016024">
    <property type="entry name" value="ARM-type_fold"/>
</dbReference>
<dbReference type="Proteomes" id="UP000663828">
    <property type="component" value="Unassembled WGS sequence"/>
</dbReference>
<protein>
    <recommendedName>
        <fullName evidence="3">J domain-containing protein</fullName>
    </recommendedName>
</protein>
<organism evidence="5 7">
    <name type="scientific">Adineta ricciae</name>
    <name type="common">Rotifer</name>
    <dbReference type="NCBI Taxonomy" id="249248"/>
    <lineage>
        <taxon>Eukaryota</taxon>
        <taxon>Metazoa</taxon>
        <taxon>Spiralia</taxon>
        <taxon>Gnathifera</taxon>
        <taxon>Rotifera</taxon>
        <taxon>Eurotatoria</taxon>
        <taxon>Bdelloidea</taxon>
        <taxon>Adinetida</taxon>
        <taxon>Adinetidae</taxon>
        <taxon>Adineta</taxon>
    </lineage>
</organism>
<dbReference type="GO" id="GO:0010008">
    <property type="term" value="C:endosome membrane"/>
    <property type="evidence" value="ECO:0007669"/>
    <property type="project" value="TreeGrafter"/>
</dbReference>
<evidence type="ECO:0000259" key="3">
    <source>
        <dbReference type="PROSITE" id="PS50076"/>
    </source>
</evidence>
<dbReference type="SUPFAM" id="SSF48371">
    <property type="entry name" value="ARM repeat"/>
    <property type="match status" value="1"/>
</dbReference>
<dbReference type="PANTHER" id="PTHR36983:SF2">
    <property type="entry name" value="DNAJ HOMOLOG SUBFAMILY C MEMBER 13"/>
    <property type="match status" value="1"/>
</dbReference>
<sequence>MILSIVLGLNPKEGDSPSTNGPPNESTIRKAYFRLANKYHPDKNPTGRDMFERVNKAYEFLCAASRIQQGPNEFNIYLLLKTQSILYRRYKTLLAEYKYAGYPLLIRILETEAKNDQLFSAGNTTKATALLPIAIELLYYTLDCSELNCEELRRENGLEILTQVFRRCSSVITKSSKPDDFIVAVCQYSALCYSVAGHFEKSRDLFVDPDKLQCVLKELCHCLNYTHLKYLCSCVCKAAMSLCSIDVRLRDLLHRHGLFVYAGRGLFNYDYTLDESGIADPSNKQYVDNQLAYDYLQTVAALLPENPPALMAAQTFLTPYIVSQLPDRAVLKLLNSNQEQPYLVWDNSCRQELIDKMDETRDYLVKNDYKLDTDRFGNPSEFRYSAHKNELIIGEIFVRVYNLQPTTVLKDPKKFSLDLIDFLGTSSQYINTLMSMQIQQEQQKKTNDEKKSLEVLQQEKQEHISQALEALKNVIRNNVGTETLCIGHFKLLFSLLRMENVGRLQQYALELILHLSGSNECVNDISQVNVIVYLLLALRSSIANQETTLEILNALSSNGKIVKDIVESGGLLYLLDIFSNGQNSNLREQAANVLSKLMNDRLHGPRIRLQLIKYLPNLVIDAMRESCETSIQLFETTHENPELIWNDHTREMTCERIGKQLNEFYVQQRVAPTETKWSIDDSYQLLGDDEETQRIQQNELVVAGVYVRLLIANPGWVVRRPKEFLTELLSRWTVHSKQPEQLLMSHTDEFEMLTQCLIQLLHAQPTLCEHLPSIGFLPSIVQALECKANDAIVASAIKILFALCKSDVCKQTFSTKCPQIISGFKQAMQTRRDHLGLMAECLHDLFRTPAPATPDEFIKEALRCQLIEHILTLLDQSLADVEKPGSCKAHLVDSCKLMAESLVYGEQVSRILQSSTVWNDYKDQRHDLFIQTSSHMQALTGGSTGPQIAGYLTSSVSTTTAGKQNMTVPPPLMDN</sequence>
<feature type="compositionally biased region" description="Polar residues" evidence="2">
    <location>
        <begin position="16"/>
        <end position="26"/>
    </location>
</feature>
<dbReference type="Gene3D" id="1.25.10.10">
    <property type="entry name" value="Leucine-rich Repeat Variant"/>
    <property type="match status" value="1"/>
</dbReference>
<dbReference type="GO" id="GO:0007032">
    <property type="term" value="P:endosome organization"/>
    <property type="evidence" value="ECO:0007669"/>
    <property type="project" value="InterPro"/>
</dbReference>
<evidence type="ECO:0000256" key="2">
    <source>
        <dbReference type="SAM" id="MobiDB-lite"/>
    </source>
</evidence>
<dbReference type="EMBL" id="CAJNOJ010000044">
    <property type="protein sequence ID" value="CAF0941742.1"/>
    <property type="molecule type" value="Genomic_DNA"/>
</dbReference>
<feature type="coiled-coil region" evidence="1">
    <location>
        <begin position="439"/>
        <end position="473"/>
    </location>
</feature>
<gene>
    <name evidence="5" type="ORF">EDS130_LOCUS11856</name>
    <name evidence="4" type="ORF">XAT740_LOCUS7628</name>
</gene>
<dbReference type="InterPro" id="IPR044978">
    <property type="entry name" value="GRV2/DNAJC13"/>
</dbReference>
<dbReference type="PANTHER" id="PTHR36983">
    <property type="entry name" value="DNAJ HOMOLOG SUBFAMILY C MEMBER 13"/>
    <property type="match status" value="1"/>
</dbReference>
<dbReference type="Pfam" id="PF00226">
    <property type="entry name" value="DnaJ"/>
    <property type="match status" value="1"/>
</dbReference>
<dbReference type="CDD" id="cd06257">
    <property type="entry name" value="DnaJ"/>
    <property type="match status" value="1"/>
</dbReference>
<dbReference type="InterPro" id="IPR011989">
    <property type="entry name" value="ARM-like"/>
</dbReference>
<proteinExistence type="predicted"/>
<keyword evidence="6" id="KW-1185">Reference proteome</keyword>
<feature type="domain" description="J" evidence="3">
    <location>
        <begin position="2"/>
        <end position="75"/>
    </location>
</feature>
<evidence type="ECO:0000256" key="1">
    <source>
        <dbReference type="SAM" id="Coils"/>
    </source>
</evidence>
<evidence type="ECO:0000313" key="5">
    <source>
        <dbReference type="EMBL" id="CAF0941742.1"/>
    </source>
</evidence>
<name>A0A814CLR2_ADIRI</name>
<evidence type="ECO:0000313" key="7">
    <source>
        <dbReference type="Proteomes" id="UP000663852"/>
    </source>
</evidence>
<dbReference type="EMBL" id="CAJNOR010000368">
    <property type="protein sequence ID" value="CAF0893304.1"/>
    <property type="molecule type" value="Genomic_DNA"/>
</dbReference>
<accession>A0A814CLR2</accession>
<comment type="caution">
    <text evidence="5">The sequence shown here is derived from an EMBL/GenBank/DDBJ whole genome shotgun (WGS) entry which is preliminary data.</text>
</comment>
<dbReference type="SMART" id="SM00271">
    <property type="entry name" value="DnaJ"/>
    <property type="match status" value="1"/>
</dbReference>
<dbReference type="FunFam" id="1.10.287.110:FF:000007">
    <property type="entry name" value="DnaJ (Hsp40) homolog, subfamily C, member 13"/>
    <property type="match status" value="1"/>
</dbReference>
<dbReference type="InterPro" id="IPR001623">
    <property type="entry name" value="DnaJ_domain"/>
</dbReference>
<evidence type="ECO:0000313" key="4">
    <source>
        <dbReference type="EMBL" id="CAF0893304.1"/>
    </source>
</evidence>
<dbReference type="GO" id="GO:0006898">
    <property type="term" value="P:receptor-mediated endocytosis"/>
    <property type="evidence" value="ECO:0007669"/>
    <property type="project" value="TreeGrafter"/>
</dbReference>
<dbReference type="AlphaFoldDB" id="A0A814CLR2"/>
<dbReference type="PROSITE" id="PS50076">
    <property type="entry name" value="DNAJ_2"/>
    <property type="match status" value="1"/>
</dbReference>
<evidence type="ECO:0000313" key="6">
    <source>
        <dbReference type="Proteomes" id="UP000663828"/>
    </source>
</evidence>
<reference evidence="5" key="1">
    <citation type="submission" date="2021-02" db="EMBL/GenBank/DDBJ databases">
        <authorList>
            <person name="Nowell W R."/>
        </authorList>
    </citation>
    <scope>NUCLEOTIDE SEQUENCE</scope>
</reference>
<feature type="region of interest" description="Disordered" evidence="2">
    <location>
        <begin position="7"/>
        <end position="26"/>
    </location>
</feature>
<dbReference type="GO" id="GO:2000641">
    <property type="term" value="P:regulation of early endosome to late endosome transport"/>
    <property type="evidence" value="ECO:0007669"/>
    <property type="project" value="InterPro"/>
</dbReference>
<dbReference type="SUPFAM" id="SSF46565">
    <property type="entry name" value="Chaperone J-domain"/>
    <property type="match status" value="1"/>
</dbReference>
<dbReference type="OrthoDB" id="69656at2759"/>
<keyword evidence="1" id="KW-0175">Coiled coil</keyword>